<dbReference type="KEGG" id="amr:AM1_B0283"/>
<reference evidence="2 3" key="1">
    <citation type="journal article" date="2008" name="Proc. Natl. Acad. Sci. U.S.A.">
        <title>Niche adaptation and genome expansion in the chlorophyll d-producing cyanobacterium Acaryochloris marina.</title>
        <authorList>
            <person name="Swingley W.D."/>
            <person name="Chen M."/>
            <person name="Cheung P.C."/>
            <person name="Conrad A.L."/>
            <person name="Dejesa L.C."/>
            <person name="Hao J."/>
            <person name="Honchak B.M."/>
            <person name="Karbach L.E."/>
            <person name="Kurdoglu A."/>
            <person name="Lahiri S."/>
            <person name="Mastrian S.D."/>
            <person name="Miyashita H."/>
            <person name="Page L."/>
            <person name="Ramakrishna P."/>
            <person name="Satoh S."/>
            <person name="Sattley W.M."/>
            <person name="Shimada Y."/>
            <person name="Taylor H.L."/>
            <person name="Tomo T."/>
            <person name="Tsuchiya T."/>
            <person name="Wang Z.T."/>
            <person name="Raymond J."/>
            <person name="Mimuro M."/>
            <person name="Blankenship R.E."/>
            <person name="Touchman J.W."/>
        </authorList>
    </citation>
    <scope>NUCLEOTIDE SEQUENCE [LARGE SCALE GENOMIC DNA]</scope>
    <source>
        <strain evidence="3">MBIC 11017</strain>
        <plasmid evidence="3">Plasmid pREB2</plasmid>
    </source>
</reference>
<organism evidence="2 3">
    <name type="scientific">Acaryochloris marina (strain MBIC 11017)</name>
    <dbReference type="NCBI Taxonomy" id="329726"/>
    <lineage>
        <taxon>Bacteria</taxon>
        <taxon>Bacillati</taxon>
        <taxon>Cyanobacteriota</taxon>
        <taxon>Cyanophyceae</taxon>
        <taxon>Acaryochloridales</taxon>
        <taxon>Acaryochloridaceae</taxon>
        <taxon>Acaryochloris</taxon>
    </lineage>
</organism>
<name>A8ZLH5_ACAM1</name>
<feature type="region of interest" description="Disordered" evidence="1">
    <location>
        <begin position="57"/>
        <end position="76"/>
    </location>
</feature>
<keyword evidence="3" id="KW-1185">Reference proteome</keyword>
<gene>
    <name evidence="2" type="ordered locus">AM1_B0283</name>
</gene>
<sequence>MKHKEAFLTALFLTVAAPEVILAQSVFESVTNPSGNVSFSTNNLPLQSNYPPLNQATNLGTDIYTSNSGPPDTGSYSPSGLYQVDDIYQQSKDSKPSFLKDLLQGPSGNRALHPTTVKVFDILGKAQKGLKTYKLGRSVLDAFNNRNSGSLVGGVRSILELYGVIDPNAAVASVATSTASQRIATLSNATTRSQKFKKAALGNPVTPQQWYVKTVNNDAISSMAAQTGPDIVLGPEGQEQLKQEDEFSDASAEALEAVISDAALSAIQVRELQAASQKQAATSAEVATGAQKRKSTQQAVKDLNTLAGIQANLGSMQVAALAELNDSSLRQLGGMASIVGMQRAQLNKTTTMQLMTALNGRQLANINSGVHRAHNYEVRKDLRARKRRGRSIGGLIVPVNETVNTTNTANAANTTPGGQQ</sequence>
<proteinExistence type="predicted"/>
<evidence type="ECO:0000256" key="1">
    <source>
        <dbReference type="SAM" id="MobiDB-lite"/>
    </source>
</evidence>
<dbReference type="HOGENOM" id="CLU_653189_0_0_3"/>
<dbReference type="OrthoDB" id="579609at2"/>
<evidence type="ECO:0000313" key="2">
    <source>
        <dbReference type="EMBL" id="ABW32002.1"/>
    </source>
</evidence>
<evidence type="ECO:0000313" key="3">
    <source>
        <dbReference type="Proteomes" id="UP000000268"/>
    </source>
</evidence>
<protein>
    <submittedName>
        <fullName evidence="2">Uncharacterized protein</fullName>
    </submittedName>
</protein>
<dbReference type="Proteomes" id="UP000000268">
    <property type="component" value="Plasmid pREB2"/>
</dbReference>
<dbReference type="EMBL" id="CP000839">
    <property type="protein sequence ID" value="ABW32002.1"/>
    <property type="molecule type" value="Genomic_DNA"/>
</dbReference>
<dbReference type="AlphaFoldDB" id="A8ZLH5"/>
<keyword evidence="2" id="KW-0614">Plasmid</keyword>
<accession>A8ZLH5</accession>
<geneLocation type="plasmid" evidence="2 3">
    <name>pREB2</name>
</geneLocation>
<dbReference type="RefSeq" id="WP_012167150.1">
    <property type="nucleotide sequence ID" value="NC_009927.1"/>
</dbReference>